<dbReference type="Gene3D" id="3.30.1490.480">
    <property type="entry name" value="Endolytic murein transglycosylase"/>
    <property type="match status" value="1"/>
</dbReference>
<reference evidence="2 3" key="1">
    <citation type="submission" date="2023-03" db="EMBL/GenBank/DDBJ databases">
        <title>Bacillus Genome Sequencing.</title>
        <authorList>
            <person name="Dunlap C."/>
        </authorList>
    </citation>
    <scope>NUCLEOTIDE SEQUENCE [LARGE SCALE GENOMIC DNA]</scope>
    <source>
        <strain evidence="2 3">NRS-1717</strain>
    </source>
</reference>
<dbReference type="RefSeq" id="WP_066225149.1">
    <property type="nucleotide sequence ID" value="NZ_JARSOS010000036.1"/>
</dbReference>
<protein>
    <recommendedName>
        <fullName evidence="4">Endolytic transglycosylase MltG</fullName>
    </recommendedName>
</protein>
<feature type="compositionally biased region" description="Basic and acidic residues" evidence="1">
    <location>
        <begin position="86"/>
        <end position="96"/>
    </location>
</feature>
<feature type="region of interest" description="Disordered" evidence="1">
    <location>
        <begin position="77"/>
        <end position="96"/>
    </location>
</feature>
<comment type="caution">
    <text evidence="2">The sequence shown here is derived from an EMBL/GenBank/DDBJ whole genome shotgun (WGS) entry which is preliminary data.</text>
</comment>
<dbReference type="EMBL" id="JARTFS010000005">
    <property type="protein sequence ID" value="MED4400936.1"/>
    <property type="molecule type" value="Genomic_DNA"/>
</dbReference>
<evidence type="ECO:0008006" key="4">
    <source>
        <dbReference type="Google" id="ProtNLM"/>
    </source>
</evidence>
<evidence type="ECO:0000313" key="2">
    <source>
        <dbReference type="EMBL" id="MED4400936.1"/>
    </source>
</evidence>
<sequence>MSKVGFQAFAAGMIVATSVMGASYFLENNQKSAEQSVQKEVTDAQVKNYLSKKGQLAISNEEYDDLKNQKEKLLIEQKNNQVNKTEQNKEQPKEQEKKKYTLMIRKGMSTSDVSNLLQANGIIASSKDFNQFLIKGNYHTKVQLGDFEVVQGMNFQQITAVITKNK</sequence>
<dbReference type="GeneID" id="301139516"/>
<accession>A0ABU6NV79</accession>
<evidence type="ECO:0000256" key="1">
    <source>
        <dbReference type="SAM" id="MobiDB-lite"/>
    </source>
</evidence>
<dbReference type="Proteomes" id="UP001342826">
    <property type="component" value="Unassembled WGS sequence"/>
</dbReference>
<keyword evidence="3" id="KW-1185">Reference proteome</keyword>
<evidence type="ECO:0000313" key="3">
    <source>
        <dbReference type="Proteomes" id="UP001342826"/>
    </source>
</evidence>
<organism evidence="2 3">
    <name type="scientific">Metabacillus fastidiosus</name>
    <dbReference type="NCBI Taxonomy" id="1458"/>
    <lineage>
        <taxon>Bacteria</taxon>
        <taxon>Bacillati</taxon>
        <taxon>Bacillota</taxon>
        <taxon>Bacilli</taxon>
        <taxon>Bacillales</taxon>
        <taxon>Bacillaceae</taxon>
        <taxon>Metabacillus</taxon>
    </lineage>
</organism>
<proteinExistence type="predicted"/>
<gene>
    <name evidence="2" type="ORF">P9271_06270</name>
</gene>
<name>A0ABU6NV79_9BACI</name>